<reference evidence="1" key="1">
    <citation type="submission" date="2023-07" db="EMBL/GenBank/DDBJ databases">
        <title>Sorghum-associated microbial communities from plants grown in Nebraska, USA.</title>
        <authorList>
            <person name="Schachtman D."/>
        </authorList>
    </citation>
    <scope>NUCLEOTIDE SEQUENCE</scope>
    <source>
        <strain evidence="1">1457</strain>
    </source>
</reference>
<gene>
    <name evidence="1" type="ORF">J2W61_002860</name>
</gene>
<organism evidence="1 2">
    <name type="scientific">Agrobacterium tumefaciens</name>
    <dbReference type="NCBI Taxonomy" id="358"/>
    <lineage>
        <taxon>Bacteria</taxon>
        <taxon>Pseudomonadati</taxon>
        <taxon>Pseudomonadota</taxon>
        <taxon>Alphaproteobacteria</taxon>
        <taxon>Hyphomicrobiales</taxon>
        <taxon>Rhizobiaceae</taxon>
        <taxon>Rhizobium/Agrobacterium group</taxon>
        <taxon>Agrobacterium</taxon>
        <taxon>Agrobacterium tumefaciens complex</taxon>
    </lineage>
</organism>
<accession>A0AAW8LVT0</accession>
<dbReference type="RefSeq" id="WP_309955565.1">
    <property type="nucleotide sequence ID" value="NZ_JAVDSW010000002.1"/>
</dbReference>
<dbReference type="SUPFAM" id="SSF50965">
    <property type="entry name" value="Galactose oxidase, central domain"/>
    <property type="match status" value="1"/>
</dbReference>
<sequence>MTYSTAPFIRKSPLEMWEKSSFIYDGNLYRVEFRRQWTEFVGISIIIEKYLDVMDAWQRMAEIPFSGCLGCAFSEGGRIFLFAVTTPVAGSNKIMRWEIDPATWTIPAPPQFVRQSSGGYQFFNTSVCAGPHGYILVYETNEASPFSFRFLQSSDLEAWQPIGDLCNRDFYSACPTISYAENGWYMVTYLFCVGGKYVTAMARTNDFVRIQSFGGNAHLTAFQQLLAPDAQGEGINTSDVDFIEWNGKVKFNYLIGDQSTWGISNEAEYDGTLINLYHEFWPGP</sequence>
<protein>
    <submittedName>
        <fullName evidence="1">Uncharacterized protein</fullName>
    </submittedName>
</protein>
<dbReference type="AlphaFoldDB" id="A0AAW8LVT0"/>
<evidence type="ECO:0000313" key="1">
    <source>
        <dbReference type="EMBL" id="MDR6702995.1"/>
    </source>
</evidence>
<dbReference type="EMBL" id="JAVDSW010000002">
    <property type="protein sequence ID" value="MDR6702995.1"/>
    <property type="molecule type" value="Genomic_DNA"/>
</dbReference>
<dbReference type="Proteomes" id="UP001265315">
    <property type="component" value="Unassembled WGS sequence"/>
</dbReference>
<evidence type="ECO:0000313" key="2">
    <source>
        <dbReference type="Proteomes" id="UP001265315"/>
    </source>
</evidence>
<dbReference type="InterPro" id="IPR011043">
    <property type="entry name" value="Gal_Oxase/kelch_b-propeller"/>
</dbReference>
<name>A0AAW8LVT0_AGRTU</name>
<comment type="caution">
    <text evidence="1">The sequence shown here is derived from an EMBL/GenBank/DDBJ whole genome shotgun (WGS) entry which is preliminary data.</text>
</comment>
<proteinExistence type="predicted"/>